<reference evidence="6" key="1">
    <citation type="journal article" date="2011" name="Nature">
        <title>Genome sequence and analysis of the tuber crop potato.</title>
        <authorList>
            <consortium name="The Potato Genome Sequencing Consortium"/>
        </authorList>
    </citation>
    <scope>NUCLEOTIDE SEQUENCE [LARGE SCALE GENOMIC DNA]</scope>
    <source>
        <strain evidence="6">cv. DM1-3 516 R44</strain>
    </source>
</reference>
<proteinExistence type="predicted"/>
<dbReference type="InterPro" id="IPR032675">
    <property type="entry name" value="LRR_dom_sf"/>
</dbReference>
<dbReference type="AlphaFoldDB" id="M1DYB7"/>
<dbReference type="PANTHER" id="PTHR23155:SF1228">
    <property type="entry name" value="NB-ARC DOMAIN CONTAINING PROTEIN, EXPRESSED"/>
    <property type="match status" value="1"/>
</dbReference>
<dbReference type="InterPro" id="IPR044974">
    <property type="entry name" value="Disease_R_plants"/>
</dbReference>
<reference evidence="5" key="2">
    <citation type="submission" date="2015-06" db="UniProtKB">
        <authorList>
            <consortium name="EnsemblPlants"/>
        </authorList>
    </citation>
    <scope>IDENTIFICATION</scope>
    <source>
        <strain evidence="5">DM1-3 516 R44</strain>
    </source>
</reference>
<feature type="domain" description="Disease resistance protein winged helix" evidence="4">
    <location>
        <begin position="27"/>
        <end position="92"/>
    </location>
</feature>
<evidence type="ECO:0000256" key="1">
    <source>
        <dbReference type="ARBA" id="ARBA00022741"/>
    </source>
</evidence>
<evidence type="ECO:0000313" key="6">
    <source>
        <dbReference type="Proteomes" id="UP000011115"/>
    </source>
</evidence>
<dbReference type="GO" id="GO:0005524">
    <property type="term" value="F:ATP binding"/>
    <property type="evidence" value="ECO:0007669"/>
    <property type="project" value="UniProtKB-KW"/>
</dbReference>
<organism evidence="5 6">
    <name type="scientific">Solanum tuberosum</name>
    <name type="common">Potato</name>
    <dbReference type="NCBI Taxonomy" id="4113"/>
    <lineage>
        <taxon>Eukaryota</taxon>
        <taxon>Viridiplantae</taxon>
        <taxon>Streptophyta</taxon>
        <taxon>Embryophyta</taxon>
        <taxon>Tracheophyta</taxon>
        <taxon>Spermatophyta</taxon>
        <taxon>Magnoliopsida</taxon>
        <taxon>eudicotyledons</taxon>
        <taxon>Gunneridae</taxon>
        <taxon>Pentapetalae</taxon>
        <taxon>asterids</taxon>
        <taxon>lamiids</taxon>
        <taxon>Solanales</taxon>
        <taxon>Solanaceae</taxon>
        <taxon>Solanoideae</taxon>
        <taxon>Solaneae</taxon>
        <taxon>Solanum</taxon>
    </lineage>
</organism>
<protein>
    <submittedName>
        <fullName evidence="5">Late blight resistance protein Rpi-blb2</fullName>
    </submittedName>
</protein>
<keyword evidence="3" id="KW-0067">ATP-binding</keyword>
<dbReference type="HOGENOM" id="CLU_907346_0_0_1"/>
<keyword evidence="6" id="KW-1185">Reference proteome</keyword>
<evidence type="ECO:0000313" key="5">
    <source>
        <dbReference type="EnsemblPlants" id="PGSC0003DMT400096391"/>
    </source>
</evidence>
<dbReference type="Gene3D" id="1.10.10.10">
    <property type="entry name" value="Winged helix-like DNA-binding domain superfamily/Winged helix DNA-binding domain"/>
    <property type="match status" value="1"/>
</dbReference>
<evidence type="ECO:0000256" key="2">
    <source>
        <dbReference type="ARBA" id="ARBA00022821"/>
    </source>
</evidence>
<dbReference type="Proteomes" id="UP000011115">
    <property type="component" value="Unassembled WGS sequence"/>
</dbReference>
<dbReference type="InParanoid" id="M1DYB7"/>
<name>M1DYB7_SOLTU</name>
<dbReference type="Gramene" id="PGSC0003DMT400096391">
    <property type="protein sequence ID" value="PGSC0003DMT400096391"/>
    <property type="gene ID" value="PGSC0003DMG400045962"/>
</dbReference>
<keyword evidence="1" id="KW-0547">Nucleotide-binding</keyword>
<evidence type="ECO:0000259" key="4">
    <source>
        <dbReference type="Pfam" id="PF23559"/>
    </source>
</evidence>
<dbReference type="InterPro" id="IPR058922">
    <property type="entry name" value="WHD_DRP"/>
</dbReference>
<dbReference type="GO" id="GO:0006952">
    <property type="term" value="P:defense response"/>
    <property type="evidence" value="ECO:0007669"/>
    <property type="project" value="UniProtKB-KW"/>
</dbReference>
<sequence length="307" mass="35856">MKIIELSYDHLPNQLKPCFLYLVSLRKDSAITIYELKFLWHAEGLVEPTKMKSVEEVMDFYLDTLISSSLVILFNDIGYYSTCLLYDLLHDVCLIKAREEKLFELISSSATSSSSDLSSRQMTINYHREHFGINFVLIDTKSKRHSGKHLYSLMITGDELDDYLSDICHLRHLRLLRVFILESSFIMVKDSLLNEIFMLVHLRFLNFETEVKALPSSFSNFFNLETLIVENKGPPLVLLPRIWTLLKLRVLSIKAGSLFDFDVDEPILTTKDTRLRELEIFRETRVHLLKRHRGYFQKVSQSSTTFI</sequence>
<keyword evidence="2" id="KW-0611">Plant defense</keyword>
<dbReference type="Gene3D" id="3.80.10.10">
    <property type="entry name" value="Ribonuclease Inhibitor"/>
    <property type="match status" value="1"/>
</dbReference>
<dbReference type="EnsemblPlants" id="PGSC0003DMT400096391">
    <property type="protein sequence ID" value="PGSC0003DMT400096391"/>
    <property type="gene ID" value="PGSC0003DMG400045962"/>
</dbReference>
<dbReference type="eggNOG" id="KOG4658">
    <property type="taxonomic scope" value="Eukaryota"/>
</dbReference>
<dbReference type="PaxDb" id="4113-PGSC0003DMT400096391"/>
<accession>M1DYB7</accession>
<evidence type="ECO:0000256" key="3">
    <source>
        <dbReference type="ARBA" id="ARBA00022840"/>
    </source>
</evidence>
<dbReference type="SUPFAM" id="SSF52058">
    <property type="entry name" value="L domain-like"/>
    <property type="match status" value="1"/>
</dbReference>
<dbReference type="PANTHER" id="PTHR23155">
    <property type="entry name" value="DISEASE RESISTANCE PROTEIN RP"/>
    <property type="match status" value="1"/>
</dbReference>
<dbReference type="InterPro" id="IPR036388">
    <property type="entry name" value="WH-like_DNA-bd_sf"/>
</dbReference>
<dbReference type="Pfam" id="PF23559">
    <property type="entry name" value="WHD_DRP"/>
    <property type="match status" value="1"/>
</dbReference>